<feature type="transmembrane region" description="Helical" evidence="1">
    <location>
        <begin position="42"/>
        <end position="64"/>
    </location>
</feature>
<comment type="caution">
    <text evidence="2">The sequence shown here is derived from an EMBL/GenBank/DDBJ whole genome shotgun (WGS) entry which is preliminary data.</text>
</comment>
<feature type="transmembrane region" description="Helical" evidence="1">
    <location>
        <begin position="145"/>
        <end position="166"/>
    </location>
</feature>
<reference evidence="2 3" key="1">
    <citation type="submission" date="2018-08" db="EMBL/GenBank/DDBJ databases">
        <title>Sequencing the genomes of 1000 actinobacteria strains.</title>
        <authorList>
            <person name="Klenk H.-P."/>
        </authorList>
    </citation>
    <scope>NUCLEOTIDE SEQUENCE [LARGE SCALE GENOMIC DNA]</scope>
    <source>
        <strain evidence="2 3">DSM 44099</strain>
    </source>
</reference>
<feature type="transmembrane region" description="Helical" evidence="1">
    <location>
        <begin position="12"/>
        <end position="30"/>
    </location>
</feature>
<name>A0A3D9ZVM6_9ACTN</name>
<evidence type="ECO:0000313" key="2">
    <source>
        <dbReference type="EMBL" id="REG00563.1"/>
    </source>
</evidence>
<feature type="transmembrane region" description="Helical" evidence="1">
    <location>
        <begin position="71"/>
        <end position="91"/>
    </location>
</feature>
<feature type="transmembrane region" description="Helical" evidence="1">
    <location>
        <begin position="111"/>
        <end position="133"/>
    </location>
</feature>
<protein>
    <submittedName>
        <fullName evidence="2">Uncharacterized protein</fullName>
    </submittedName>
</protein>
<keyword evidence="1" id="KW-1133">Transmembrane helix</keyword>
<evidence type="ECO:0000256" key="1">
    <source>
        <dbReference type="SAM" id="Phobius"/>
    </source>
</evidence>
<sequence length="226" mass="22568">METTVGRVTTTVAGGLVVLCATGAALSAAVPGRGTYGTLRGWNYPAAVWPLLAALACAGVVIVIRPEWLRPAAVVAAVVGAQVAGYGVVAVRDWFNANGAQDMASHNLATVVTFAAAVAVWATVATCVAVGLLWREPTGVALPGFRALVVGGMVAVGLPFALGAAFRDLDITSLGQYALTYSLPWGAALAAAGWLDNGEALAARATVAGSAVLAAVTVGAAFASYA</sequence>
<dbReference type="EMBL" id="QUMQ01000001">
    <property type="protein sequence ID" value="REG00563.1"/>
    <property type="molecule type" value="Genomic_DNA"/>
</dbReference>
<organism evidence="2 3">
    <name type="scientific">Asanoa ferruginea</name>
    <dbReference type="NCBI Taxonomy" id="53367"/>
    <lineage>
        <taxon>Bacteria</taxon>
        <taxon>Bacillati</taxon>
        <taxon>Actinomycetota</taxon>
        <taxon>Actinomycetes</taxon>
        <taxon>Micromonosporales</taxon>
        <taxon>Micromonosporaceae</taxon>
        <taxon>Asanoa</taxon>
    </lineage>
</organism>
<accession>A0A3D9ZVM6</accession>
<feature type="transmembrane region" description="Helical" evidence="1">
    <location>
        <begin position="207"/>
        <end position="225"/>
    </location>
</feature>
<gene>
    <name evidence="2" type="ORF">DFJ67_6617</name>
</gene>
<keyword evidence="1" id="KW-0812">Transmembrane</keyword>
<evidence type="ECO:0000313" key="3">
    <source>
        <dbReference type="Proteomes" id="UP000256913"/>
    </source>
</evidence>
<keyword evidence="1" id="KW-0472">Membrane</keyword>
<proteinExistence type="predicted"/>
<keyword evidence="3" id="KW-1185">Reference proteome</keyword>
<dbReference type="AlphaFoldDB" id="A0A3D9ZVM6"/>
<feature type="transmembrane region" description="Helical" evidence="1">
    <location>
        <begin position="178"/>
        <end position="195"/>
    </location>
</feature>
<dbReference type="Proteomes" id="UP000256913">
    <property type="component" value="Unassembled WGS sequence"/>
</dbReference>